<evidence type="ECO:0000313" key="2">
    <source>
        <dbReference type="EMBL" id="MFA0811031.1"/>
    </source>
</evidence>
<dbReference type="Proteomes" id="UP001569428">
    <property type="component" value="Unassembled WGS sequence"/>
</dbReference>
<sequence length="182" mass="20807">MKNVVFLISLMYCSLANASCEIEQYKKYLNSQSVSMLEATKNLFEEDKVAFKIIKPFVKYQVRHNKLNIYVAEKLNIIDPSLLNTDSTIAKLVPSFSLKVTSIGSLENRVDLAMANDSFYTSEKTAMSADEDYYLFHKGMSSEEKKQFFSARDVLNRFVSKSSYFPNVQSAFSKQFSEVCNL</sequence>
<evidence type="ECO:0000256" key="1">
    <source>
        <dbReference type="SAM" id="SignalP"/>
    </source>
</evidence>
<evidence type="ECO:0008006" key="4">
    <source>
        <dbReference type="Google" id="ProtNLM"/>
    </source>
</evidence>
<comment type="caution">
    <text evidence="2">The sequence shown here is derived from an EMBL/GenBank/DDBJ whole genome shotgun (WGS) entry which is preliminary data.</text>
</comment>
<keyword evidence="3" id="KW-1185">Reference proteome</keyword>
<dbReference type="EMBL" id="JBGMEK010000015">
    <property type="protein sequence ID" value="MFA0811031.1"/>
    <property type="molecule type" value="Genomic_DNA"/>
</dbReference>
<feature type="signal peptide" evidence="1">
    <location>
        <begin position="1"/>
        <end position="18"/>
    </location>
</feature>
<accession>A0ABV4NY43</accession>
<reference evidence="2 3" key="1">
    <citation type="submission" date="2024-08" db="EMBL/GenBank/DDBJ databases">
        <authorList>
            <person name="Ishaq N."/>
        </authorList>
    </citation>
    <scope>NUCLEOTIDE SEQUENCE [LARGE SCALE GENOMIC DNA]</scope>
    <source>
        <strain evidence="2 3">DSM 18651</strain>
    </source>
</reference>
<protein>
    <recommendedName>
        <fullName evidence="4">Lipoprotein</fullName>
    </recommendedName>
</protein>
<organism evidence="2 3">
    <name type="scientific">Microbulbifer epialgicus</name>
    <dbReference type="NCBI Taxonomy" id="393907"/>
    <lineage>
        <taxon>Bacteria</taxon>
        <taxon>Pseudomonadati</taxon>
        <taxon>Pseudomonadota</taxon>
        <taxon>Gammaproteobacteria</taxon>
        <taxon>Cellvibrionales</taxon>
        <taxon>Microbulbiferaceae</taxon>
        <taxon>Microbulbifer</taxon>
    </lineage>
</organism>
<evidence type="ECO:0000313" key="3">
    <source>
        <dbReference type="Proteomes" id="UP001569428"/>
    </source>
</evidence>
<gene>
    <name evidence="2" type="ORF">ACCI49_08870</name>
</gene>
<feature type="chain" id="PRO_5045336185" description="Lipoprotein" evidence="1">
    <location>
        <begin position="19"/>
        <end position="182"/>
    </location>
</feature>
<dbReference type="RefSeq" id="WP_371838603.1">
    <property type="nucleotide sequence ID" value="NZ_JBGMEK010000015.1"/>
</dbReference>
<proteinExistence type="predicted"/>
<name>A0ABV4NY43_9GAMM</name>
<keyword evidence="1" id="KW-0732">Signal</keyword>